<organism evidence="1 2">
    <name type="scientific">Melastoma candidum</name>
    <dbReference type="NCBI Taxonomy" id="119954"/>
    <lineage>
        <taxon>Eukaryota</taxon>
        <taxon>Viridiplantae</taxon>
        <taxon>Streptophyta</taxon>
        <taxon>Embryophyta</taxon>
        <taxon>Tracheophyta</taxon>
        <taxon>Spermatophyta</taxon>
        <taxon>Magnoliopsida</taxon>
        <taxon>eudicotyledons</taxon>
        <taxon>Gunneridae</taxon>
        <taxon>Pentapetalae</taxon>
        <taxon>rosids</taxon>
        <taxon>malvids</taxon>
        <taxon>Myrtales</taxon>
        <taxon>Melastomataceae</taxon>
        <taxon>Melastomatoideae</taxon>
        <taxon>Melastomateae</taxon>
        <taxon>Melastoma</taxon>
    </lineage>
</organism>
<gene>
    <name evidence="1" type="ORF">MLD38_038228</name>
</gene>
<name>A0ACB9KZ94_9MYRT</name>
<protein>
    <submittedName>
        <fullName evidence="1">Uncharacterized protein</fullName>
    </submittedName>
</protein>
<sequence length="429" mass="47961">MIRLQEHVVGSWAFGLEDWAETIRSRRKPWNCKRIKAAINIFSLSVGSCALPSCGHTLEPRTNSFFCSDAVEMASLTAGVGPSLPRASSSAPWKQLTAPRSPAKRRHSLIIFVASGCLLSLFRRGTSISINRGVDLARAALYVAAEDDSLVSHSSVPLPVDPFIDRLDDLSLGFCSHFESTYRSSLLKLLNSVEDYLYVKKGFHRSNARGLLEPRALYLHSVLTHRSGSVTMLSLLYSEILKMLRLWGIVNFDAEIFFPHDSESLPRGYDNRKGKEVDQQHVMTSLALLFQMLTDLKTTFWPFQSKCSESLFLSAANAANCGDQSGIGEASMFQLASTKVAHHRMERGIWTGVRQGDMRSAIAACERLTLLDVDPRELRDYAILLYHCGFYEQQALQYLQFTLEEERWNLPIICGGLLIIVPSTPTSMC</sequence>
<proteinExistence type="predicted"/>
<evidence type="ECO:0000313" key="2">
    <source>
        <dbReference type="Proteomes" id="UP001057402"/>
    </source>
</evidence>
<keyword evidence="2" id="KW-1185">Reference proteome</keyword>
<dbReference type="Proteomes" id="UP001057402">
    <property type="component" value="Chromosome 12"/>
</dbReference>
<comment type="caution">
    <text evidence="1">The sequence shown here is derived from an EMBL/GenBank/DDBJ whole genome shotgun (WGS) entry which is preliminary data.</text>
</comment>
<dbReference type="EMBL" id="CM042891">
    <property type="protein sequence ID" value="KAI4302491.1"/>
    <property type="molecule type" value="Genomic_DNA"/>
</dbReference>
<reference evidence="2" key="1">
    <citation type="journal article" date="2023" name="Front. Plant Sci.">
        <title>Chromosomal-level genome assembly of Melastoma candidum provides insights into trichome evolution.</title>
        <authorList>
            <person name="Zhong Y."/>
            <person name="Wu W."/>
            <person name="Sun C."/>
            <person name="Zou P."/>
            <person name="Liu Y."/>
            <person name="Dai S."/>
            <person name="Zhou R."/>
        </authorList>
    </citation>
    <scope>NUCLEOTIDE SEQUENCE [LARGE SCALE GENOMIC DNA]</scope>
</reference>
<evidence type="ECO:0000313" key="1">
    <source>
        <dbReference type="EMBL" id="KAI4302491.1"/>
    </source>
</evidence>
<accession>A0ACB9KZ94</accession>